<organism evidence="5 6">
    <name type="scientific">Ligilactobacillus salivarius</name>
    <dbReference type="NCBI Taxonomy" id="1624"/>
    <lineage>
        <taxon>Bacteria</taxon>
        <taxon>Bacillati</taxon>
        <taxon>Bacillota</taxon>
        <taxon>Bacilli</taxon>
        <taxon>Lactobacillales</taxon>
        <taxon>Lactobacillaceae</taxon>
        <taxon>Ligilactobacillus</taxon>
    </lineage>
</organism>
<dbReference type="InterPro" id="IPR044946">
    <property type="entry name" value="Restrct_endonuc_typeI_TRD_sf"/>
</dbReference>
<keyword evidence="5" id="KW-0255">Endonuclease</keyword>
<dbReference type="InterPro" id="IPR052021">
    <property type="entry name" value="Type-I_RS_S_subunit"/>
</dbReference>
<evidence type="ECO:0000313" key="6">
    <source>
        <dbReference type="Proteomes" id="UP000471678"/>
    </source>
</evidence>
<keyword evidence="2" id="KW-0680">Restriction system</keyword>
<gene>
    <name evidence="5" type="ORF">FYL25_03200</name>
</gene>
<comment type="caution">
    <text evidence="5">The sequence shown here is derived from an EMBL/GenBank/DDBJ whole genome shotgun (WGS) entry which is preliminary data.</text>
</comment>
<keyword evidence="5" id="KW-0378">Hydrolase</keyword>
<evidence type="ECO:0000313" key="5">
    <source>
        <dbReference type="EMBL" id="MYY64440.1"/>
    </source>
</evidence>
<comment type="similarity">
    <text evidence="1">Belongs to the type-I restriction system S methylase family.</text>
</comment>
<evidence type="ECO:0000256" key="1">
    <source>
        <dbReference type="ARBA" id="ARBA00010923"/>
    </source>
</evidence>
<dbReference type="PANTHER" id="PTHR30408">
    <property type="entry name" value="TYPE-1 RESTRICTION ENZYME ECOKI SPECIFICITY PROTEIN"/>
    <property type="match status" value="1"/>
</dbReference>
<dbReference type="SUPFAM" id="SSF116734">
    <property type="entry name" value="DNA methylase specificity domain"/>
    <property type="match status" value="2"/>
</dbReference>
<dbReference type="GO" id="GO:0003677">
    <property type="term" value="F:DNA binding"/>
    <property type="evidence" value="ECO:0007669"/>
    <property type="project" value="UniProtKB-KW"/>
</dbReference>
<dbReference type="InterPro" id="IPR000055">
    <property type="entry name" value="Restrct_endonuc_typeI_TRD"/>
</dbReference>
<evidence type="ECO:0000256" key="3">
    <source>
        <dbReference type="ARBA" id="ARBA00023125"/>
    </source>
</evidence>
<dbReference type="Pfam" id="PF01420">
    <property type="entry name" value="Methylase_S"/>
    <property type="match status" value="2"/>
</dbReference>
<protein>
    <submittedName>
        <fullName evidence="5">Restriction endonuclease subunit S</fullName>
    </submittedName>
</protein>
<dbReference type="EMBL" id="VSUB01000002">
    <property type="protein sequence ID" value="MYY64440.1"/>
    <property type="molecule type" value="Genomic_DNA"/>
</dbReference>
<dbReference type="RefSeq" id="WP_161022361.1">
    <property type="nucleotide sequence ID" value="NZ_VSUB01000002.1"/>
</dbReference>
<dbReference type="Gene3D" id="3.90.220.20">
    <property type="entry name" value="DNA methylase specificity domains"/>
    <property type="match status" value="2"/>
</dbReference>
<keyword evidence="3" id="KW-0238">DNA-binding</keyword>
<name>A0A6N9IQ32_9LACO</name>
<dbReference type="GO" id="GO:0009307">
    <property type="term" value="P:DNA restriction-modification system"/>
    <property type="evidence" value="ECO:0007669"/>
    <property type="project" value="UniProtKB-KW"/>
</dbReference>
<dbReference type="GO" id="GO:0004519">
    <property type="term" value="F:endonuclease activity"/>
    <property type="evidence" value="ECO:0007669"/>
    <property type="project" value="UniProtKB-KW"/>
</dbReference>
<dbReference type="PANTHER" id="PTHR30408:SF12">
    <property type="entry name" value="TYPE I RESTRICTION ENZYME MJAVIII SPECIFICITY SUBUNIT"/>
    <property type="match status" value="1"/>
</dbReference>
<keyword evidence="5" id="KW-0540">Nuclease</keyword>
<reference evidence="5 6" key="1">
    <citation type="journal article" date="2020" name="Food Funct.">
        <title>Screening of Lactobacillus salivarius strains from the feces of Chinese populations and the evaluation of their effects against intestinal inflammation in mice.</title>
        <authorList>
            <person name="Zhai Q."/>
            <person name="Shen X."/>
            <person name="Cen S."/>
            <person name="Zhang C."/>
            <person name="Tian F."/>
            <person name="Zhao J."/>
            <person name="Zhang H."/>
            <person name="Xue Y."/>
            <person name="Chen W."/>
        </authorList>
    </citation>
    <scope>NUCLEOTIDE SEQUENCE [LARGE SCALE GENOMIC DNA]</scope>
    <source>
        <strain evidence="5 6">FYNDL5_1.scaf</strain>
    </source>
</reference>
<sequence length="391" mass="44866">MAKEEKKAPKLRFNGYTNDWERKEFGDVVEFYSGLTYKPENITQSGTLVIRSSNIHNSQYVNADNVYVKNNIVNSEYVKKQDIVVVVRNGSRNLIGKHALLTSIPHNPSVIGAFMTGIRSSDNQFIETLLNTEQFKREINKNLGATINQITTSQFKKMRFHFSKQKENKQIGVLFTYLDNSINLHERKCEELTLIKKSLLQKLFPKEDKIKPEIRYKNFSDAWEQRKLGDYLSIPTKEPITDINELKLMTLKLNLEGITLTANRETLKLGATKYYKRHEGQLLYGKQNFFHGSIALIPKEAEGYATSGDVPALDISNVNGKYLVDYISRPSYFKAKEALATGTGSKRIHEKTLLNFKITVPSLEEQNAISDFITNYTNLITLHQRKLEKLK</sequence>
<evidence type="ECO:0000256" key="2">
    <source>
        <dbReference type="ARBA" id="ARBA00022747"/>
    </source>
</evidence>
<accession>A0A6N9IQ32</accession>
<proteinExistence type="inferred from homology"/>
<dbReference type="Proteomes" id="UP000471678">
    <property type="component" value="Unassembled WGS sequence"/>
</dbReference>
<evidence type="ECO:0000259" key="4">
    <source>
        <dbReference type="Pfam" id="PF01420"/>
    </source>
</evidence>
<feature type="domain" description="Type I restriction modification DNA specificity" evidence="4">
    <location>
        <begin position="279"/>
        <end position="391"/>
    </location>
</feature>
<feature type="domain" description="Type I restriction modification DNA specificity" evidence="4">
    <location>
        <begin position="19"/>
        <end position="193"/>
    </location>
</feature>
<dbReference type="AlphaFoldDB" id="A0A6N9IQ32"/>